<evidence type="ECO:0000313" key="2">
    <source>
        <dbReference type="Proteomes" id="UP000729402"/>
    </source>
</evidence>
<dbReference type="Proteomes" id="UP000729402">
    <property type="component" value="Unassembled WGS sequence"/>
</dbReference>
<reference evidence="1" key="1">
    <citation type="journal article" date="2021" name="bioRxiv">
        <title>Whole Genome Assembly and Annotation of Northern Wild Rice, Zizania palustris L., Supports a Whole Genome Duplication in the Zizania Genus.</title>
        <authorList>
            <person name="Haas M."/>
            <person name="Kono T."/>
            <person name="Macchietto M."/>
            <person name="Millas R."/>
            <person name="McGilp L."/>
            <person name="Shao M."/>
            <person name="Duquette J."/>
            <person name="Hirsch C.N."/>
            <person name="Kimball J."/>
        </authorList>
    </citation>
    <scope>NUCLEOTIDE SEQUENCE</scope>
    <source>
        <tissue evidence="1">Fresh leaf tissue</tissue>
    </source>
</reference>
<reference evidence="1" key="2">
    <citation type="submission" date="2021-02" db="EMBL/GenBank/DDBJ databases">
        <authorList>
            <person name="Kimball J.A."/>
            <person name="Haas M.W."/>
            <person name="Macchietto M."/>
            <person name="Kono T."/>
            <person name="Duquette J."/>
            <person name="Shao M."/>
        </authorList>
    </citation>
    <scope>NUCLEOTIDE SEQUENCE</scope>
    <source>
        <tissue evidence="1">Fresh leaf tissue</tissue>
    </source>
</reference>
<comment type="caution">
    <text evidence="1">The sequence shown here is derived from an EMBL/GenBank/DDBJ whole genome shotgun (WGS) entry which is preliminary data.</text>
</comment>
<organism evidence="1 2">
    <name type="scientific">Zizania palustris</name>
    <name type="common">Northern wild rice</name>
    <dbReference type="NCBI Taxonomy" id="103762"/>
    <lineage>
        <taxon>Eukaryota</taxon>
        <taxon>Viridiplantae</taxon>
        <taxon>Streptophyta</taxon>
        <taxon>Embryophyta</taxon>
        <taxon>Tracheophyta</taxon>
        <taxon>Spermatophyta</taxon>
        <taxon>Magnoliopsida</taxon>
        <taxon>Liliopsida</taxon>
        <taxon>Poales</taxon>
        <taxon>Poaceae</taxon>
        <taxon>BOP clade</taxon>
        <taxon>Oryzoideae</taxon>
        <taxon>Oryzeae</taxon>
        <taxon>Zizaniinae</taxon>
        <taxon>Zizania</taxon>
    </lineage>
</organism>
<sequence length="80" mass="9060">MRRWRKEAEATLRLERGGHHDEAIARAEELVAKHPESALVANRLAPNCVKIATNLAMLRFVCIKDNEADLDILRDVLDIS</sequence>
<dbReference type="PANTHER" id="PTHR34465">
    <property type="entry name" value="CARBOXYL-TERMINAL HYDROLASE-LIKE PROTEIN, PUTATIVE (DUF627 AND DUF629)-RELATED"/>
    <property type="match status" value="1"/>
</dbReference>
<protein>
    <recommendedName>
        <fullName evidence="3">Tetratricopeptide repeat protein</fullName>
    </recommendedName>
</protein>
<accession>A0A8J5WYV2</accession>
<dbReference type="PANTHER" id="PTHR34465:SF3">
    <property type="entry name" value="OS09G0547900 PROTEIN"/>
    <property type="match status" value="1"/>
</dbReference>
<keyword evidence="2" id="KW-1185">Reference proteome</keyword>
<evidence type="ECO:0008006" key="3">
    <source>
        <dbReference type="Google" id="ProtNLM"/>
    </source>
</evidence>
<evidence type="ECO:0000313" key="1">
    <source>
        <dbReference type="EMBL" id="KAG8095647.1"/>
    </source>
</evidence>
<proteinExistence type="predicted"/>
<gene>
    <name evidence="1" type="ORF">GUJ93_ZPchr0013g34207</name>
</gene>
<dbReference type="EMBL" id="JAAALK010000079">
    <property type="protein sequence ID" value="KAG8095647.1"/>
    <property type="molecule type" value="Genomic_DNA"/>
</dbReference>
<name>A0A8J5WYV2_ZIZPA</name>
<dbReference type="AlphaFoldDB" id="A0A8J5WYV2"/>